<dbReference type="Proteomes" id="UP000298246">
    <property type="component" value="Unassembled WGS sequence"/>
</dbReference>
<keyword evidence="2" id="KW-1185">Reference proteome</keyword>
<evidence type="ECO:0000313" key="2">
    <source>
        <dbReference type="Proteomes" id="UP000298246"/>
    </source>
</evidence>
<dbReference type="RefSeq" id="WP_134756929.1">
    <property type="nucleotide sequence ID" value="NZ_MYFO02000001.1"/>
</dbReference>
<organism evidence="1 2">
    <name type="scientific">Paenibacillus athensensis</name>
    <dbReference type="NCBI Taxonomy" id="1967502"/>
    <lineage>
        <taxon>Bacteria</taxon>
        <taxon>Bacillati</taxon>
        <taxon>Bacillota</taxon>
        <taxon>Bacilli</taxon>
        <taxon>Bacillales</taxon>
        <taxon>Paenibacillaceae</taxon>
        <taxon>Paenibacillus</taxon>
    </lineage>
</organism>
<dbReference type="AlphaFoldDB" id="A0A4Y8PS61"/>
<protein>
    <submittedName>
        <fullName evidence="1">Uncharacterized protein</fullName>
    </submittedName>
</protein>
<dbReference type="EMBL" id="MYFO01000044">
    <property type="protein sequence ID" value="TFE83705.1"/>
    <property type="molecule type" value="Genomic_DNA"/>
</dbReference>
<dbReference type="OrthoDB" id="2630463at2"/>
<evidence type="ECO:0000313" key="1">
    <source>
        <dbReference type="EMBL" id="TFE83705.1"/>
    </source>
</evidence>
<sequence length="191" mass="21909">MTTAHAYALPLAPYFNGKAVSWPDLGIWGCMEHSFSSLPGPLLPNGERIECEGIPFQFPATDTTDDDHISCEGQILELRCDRPFRQLALIGVTTWGDYEDTVRFTYERDGQTFSSRARLGLSDLCKLWDYKELSYGERVALRMPYYWRDRKPLEFPVGLWLQTLDLDPAALLQTVELPDNPYMYIFAITLL</sequence>
<comment type="caution">
    <text evidence="1">The sequence shown here is derived from an EMBL/GenBank/DDBJ whole genome shotgun (WGS) entry which is preliminary data.</text>
</comment>
<name>A0A4Y8PS61_9BACL</name>
<reference evidence="1 2" key="1">
    <citation type="submission" date="2017-03" db="EMBL/GenBank/DDBJ databases">
        <title>Isolation of Levoglucosan Utilizing Bacteria.</title>
        <authorList>
            <person name="Arya A.S."/>
        </authorList>
    </citation>
    <scope>NUCLEOTIDE SEQUENCE [LARGE SCALE GENOMIC DNA]</scope>
    <source>
        <strain evidence="1 2">MEC069</strain>
    </source>
</reference>
<proteinExistence type="predicted"/>
<accession>A0A4Y8PS61</accession>
<gene>
    <name evidence="1" type="ORF">B5M42_22275</name>
</gene>